<organism evidence="1 2">
    <name type="scientific">Paracoccus pantotrophus</name>
    <name type="common">Thiosphaera pantotropha</name>
    <dbReference type="NCBI Taxonomy" id="82367"/>
    <lineage>
        <taxon>Bacteria</taxon>
        <taxon>Pseudomonadati</taxon>
        <taxon>Pseudomonadota</taxon>
        <taxon>Alphaproteobacteria</taxon>
        <taxon>Rhodobacterales</taxon>
        <taxon>Paracoccaceae</taxon>
        <taxon>Paracoccus</taxon>
    </lineage>
</organism>
<evidence type="ECO:0000313" key="1">
    <source>
        <dbReference type="EMBL" id="QLH16307.1"/>
    </source>
</evidence>
<reference evidence="1 2" key="1">
    <citation type="submission" date="2020-07" db="EMBL/GenBank/DDBJ databases">
        <title>The complete genome of Paracoccus pantotrophus ACCC 10489.</title>
        <authorList>
            <person name="Si Y."/>
        </authorList>
    </citation>
    <scope>NUCLEOTIDE SEQUENCE [LARGE SCALE GENOMIC DNA]</scope>
    <source>
        <strain evidence="1 2">ACCC10489</strain>
    </source>
</reference>
<dbReference type="Pfam" id="PF12663">
    <property type="entry name" value="DUF3788"/>
    <property type="match status" value="1"/>
</dbReference>
<dbReference type="AlphaFoldDB" id="A0A7H9BY40"/>
<dbReference type="EMBL" id="CP058690">
    <property type="protein sequence ID" value="QLH16307.1"/>
    <property type="molecule type" value="Genomic_DNA"/>
</dbReference>
<gene>
    <name evidence="1" type="ORF">HYQ43_19710</name>
</gene>
<dbReference type="InterPro" id="IPR024265">
    <property type="entry name" value="DUF3788"/>
</dbReference>
<name>A0A7H9BY40_PARPN</name>
<protein>
    <submittedName>
        <fullName evidence="1">DUF3788 domain-containing protein</fullName>
    </submittedName>
</protein>
<accession>A0A7H9BY40</accession>
<evidence type="ECO:0000313" key="2">
    <source>
        <dbReference type="Proteomes" id="UP000509322"/>
    </source>
</evidence>
<sequence length="164" mass="18255">MDQSPQIGERLTDKSAAPDDALIRDWIGPEAFAQWSALRDWIAAEYPSVFTPDWIYGGKKHGWSLRYKKSKAFCTLLPEYRAFSAVVVLGGAEREKVDARRDKLSPRLMGLYDAAETYHDGKWLKIGISSPEDLRDVIALLTLKRPRRTTACSGPTGGSVAPQS</sequence>
<dbReference type="Proteomes" id="UP000509322">
    <property type="component" value="Chromosome 2"/>
</dbReference>
<proteinExistence type="predicted"/>
<dbReference type="RefSeq" id="WP_024842733.1">
    <property type="nucleotide sequence ID" value="NZ_CP038203.1"/>
</dbReference>